<feature type="compositionally biased region" description="Polar residues" evidence="1">
    <location>
        <begin position="66"/>
        <end position="75"/>
    </location>
</feature>
<dbReference type="Proteomes" id="UP000309215">
    <property type="component" value="Unassembled WGS sequence"/>
</dbReference>
<protein>
    <submittedName>
        <fullName evidence="2">Uncharacterized protein</fullName>
    </submittedName>
</protein>
<feature type="region of interest" description="Disordered" evidence="1">
    <location>
        <begin position="1"/>
        <end position="75"/>
    </location>
</feature>
<evidence type="ECO:0000313" key="2">
    <source>
        <dbReference type="EMBL" id="TKD09891.1"/>
    </source>
</evidence>
<sequence length="75" mass="7540">MKGKFAGSSKASITRVNGADQVSAWTTRGRTGSSEGNAGPSAGASWPVKIQTSPRASRAGRRACSVITSGSAEDA</sequence>
<name>A0A4U1JF65_9BACT</name>
<feature type="compositionally biased region" description="Polar residues" evidence="1">
    <location>
        <begin position="23"/>
        <end position="36"/>
    </location>
</feature>
<dbReference type="AlphaFoldDB" id="A0A4U1JF65"/>
<gene>
    <name evidence="2" type="ORF">E8A74_09770</name>
</gene>
<reference evidence="2 3" key="1">
    <citation type="submission" date="2019-04" db="EMBL/GenBank/DDBJ databases">
        <authorList>
            <person name="Li Y."/>
            <person name="Wang J."/>
        </authorList>
    </citation>
    <scope>NUCLEOTIDE SEQUENCE [LARGE SCALE GENOMIC DNA]</scope>
    <source>
        <strain evidence="2 3">DSM 14668</strain>
    </source>
</reference>
<comment type="caution">
    <text evidence="2">The sequence shown here is derived from an EMBL/GenBank/DDBJ whole genome shotgun (WGS) entry which is preliminary data.</text>
</comment>
<proteinExistence type="predicted"/>
<accession>A0A4U1JF65</accession>
<evidence type="ECO:0000256" key="1">
    <source>
        <dbReference type="SAM" id="MobiDB-lite"/>
    </source>
</evidence>
<evidence type="ECO:0000313" key="3">
    <source>
        <dbReference type="Proteomes" id="UP000309215"/>
    </source>
</evidence>
<dbReference type="EMBL" id="SSMQ01000008">
    <property type="protein sequence ID" value="TKD09891.1"/>
    <property type="molecule type" value="Genomic_DNA"/>
</dbReference>
<organism evidence="2 3">
    <name type="scientific">Polyangium fumosum</name>
    <dbReference type="NCBI Taxonomy" id="889272"/>
    <lineage>
        <taxon>Bacteria</taxon>
        <taxon>Pseudomonadati</taxon>
        <taxon>Myxococcota</taxon>
        <taxon>Polyangia</taxon>
        <taxon>Polyangiales</taxon>
        <taxon>Polyangiaceae</taxon>
        <taxon>Polyangium</taxon>
    </lineage>
</organism>
<keyword evidence="3" id="KW-1185">Reference proteome</keyword>